<dbReference type="SMART" id="SM00530">
    <property type="entry name" value="HTH_XRE"/>
    <property type="match status" value="1"/>
</dbReference>
<dbReference type="EMBL" id="LR134310">
    <property type="protein sequence ID" value="VEE92965.1"/>
    <property type="molecule type" value="Genomic_DNA"/>
</dbReference>
<dbReference type="PANTHER" id="PTHR40661:SF3">
    <property type="entry name" value="FELS-1 PROPHAGE TRANSCRIPTIONAL REGULATOR"/>
    <property type="match status" value="1"/>
</dbReference>
<sequence length="229" mass="25216">MSNLSSRLSNLLAQKKLSMNAFAKMIGVSQRAIAKIVSGETRSPKNIIEIANALGVSAEWLKTGKGEAPDFANLAGNPTAYSEPEESRIRLDVLDVFASAGNGTFVGDLAELTHAIEFDPTYFMQIFQRTNSQGLAIINVTGDSMEPTINSGDLLFVDTNKPVYQGDGIYVFSYGEMLYVKRLQLAGDRLLVISDNQFYHPWEITKENEGKLSIHGKVEFSQMKIKKLG</sequence>
<gene>
    <name evidence="5" type="ORF">NCTC8529_02109</name>
</gene>
<evidence type="ECO:0000256" key="2">
    <source>
        <dbReference type="ARBA" id="ARBA00023125"/>
    </source>
</evidence>
<dbReference type="InterPro" id="IPR036286">
    <property type="entry name" value="LexA/Signal_pep-like_sf"/>
</dbReference>
<dbReference type="Gene3D" id="1.10.260.40">
    <property type="entry name" value="lambda repressor-like DNA-binding domains"/>
    <property type="match status" value="1"/>
</dbReference>
<name>A0AAX3FN05_ACTEU</name>
<keyword evidence="3" id="KW-0804">Transcription</keyword>
<dbReference type="PANTHER" id="PTHR40661">
    <property type="match status" value="1"/>
</dbReference>
<dbReference type="AlphaFoldDB" id="A0AAX3FN05"/>
<dbReference type="Pfam" id="PF00717">
    <property type="entry name" value="Peptidase_S24"/>
    <property type="match status" value="1"/>
</dbReference>
<dbReference type="GO" id="GO:0003677">
    <property type="term" value="F:DNA binding"/>
    <property type="evidence" value="ECO:0007669"/>
    <property type="project" value="UniProtKB-KW"/>
</dbReference>
<dbReference type="Pfam" id="PF01381">
    <property type="entry name" value="HTH_3"/>
    <property type="match status" value="1"/>
</dbReference>
<keyword evidence="1" id="KW-0805">Transcription regulation</keyword>
<evidence type="ECO:0000313" key="6">
    <source>
        <dbReference type="Proteomes" id="UP000268529"/>
    </source>
</evidence>
<dbReference type="Gene3D" id="2.10.109.10">
    <property type="entry name" value="Umud Fragment, subunit A"/>
    <property type="match status" value="1"/>
</dbReference>
<accession>A0AAX3FN05</accession>
<dbReference type="InterPro" id="IPR039418">
    <property type="entry name" value="LexA-like"/>
</dbReference>
<evidence type="ECO:0000256" key="1">
    <source>
        <dbReference type="ARBA" id="ARBA00023015"/>
    </source>
</evidence>
<protein>
    <submittedName>
        <fullName evidence="5">Phage repressor</fullName>
    </submittedName>
</protein>
<evidence type="ECO:0000256" key="3">
    <source>
        <dbReference type="ARBA" id="ARBA00023163"/>
    </source>
</evidence>
<dbReference type="RefSeq" id="WP_039196578.1">
    <property type="nucleotide sequence ID" value="NZ_LR134310.1"/>
</dbReference>
<dbReference type="PROSITE" id="PS50943">
    <property type="entry name" value="HTH_CROC1"/>
    <property type="match status" value="1"/>
</dbReference>
<dbReference type="Proteomes" id="UP000268529">
    <property type="component" value="Chromosome"/>
</dbReference>
<organism evidence="5 6">
    <name type="scientific">Actinobacillus equuli</name>
    <dbReference type="NCBI Taxonomy" id="718"/>
    <lineage>
        <taxon>Bacteria</taxon>
        <taxon>Pseudomonadati</taxon>
        <taxon>Pseudomonadota</taxon>
        <taxon>Gammaproteobacteria</taxon>
        <taxon>Pasteurellales</taxon>
        <taxon>Pasteurellaceae</taxon>
        <taxon>Actinobacillus</taxon>
    </lineage>
</organism>
<reference evidence="5 6" key="1">
    <citation type="submission" date="2018-12" db="EMBL/GenBank/DDBJ databases">
        <authorList>
            <consortium name="Pathogen Informatics"/>
        </authorList>
    </citation>
    <scope>NUCLEOTIDE SEQUENCE [LARGE SCALE GENOMIC DNA]</scope>
    <source>
        <strain evidence="5 6">NCTC8529</strain>
    </source>
</reference>
<dbReference type="GeneID" id="92744711"/>
<proteinExistence type="predicted"/>
<dbReference type="SUPFAM" id="SSF47413">
    <property type="entry name" value="lambda repressor-like DNA-binding domains"/>
    <property type="match status" value="1"/>
</dbReference>
<dbReference type="InterPro" id="IPR010982">
    <property type="entry name" value="Lambda_DNA-bd_dom_sf"/>
</dbReference>
<dbReference type="InterPro" id="IPR015927">
    <property type="entry name" value="Peptidase_S24_S26A/B/C"/>
</dbReference>
<feature type="domain" description="HTH cro/C1-type" evidence="4">
    <location>
        <begin position="8"/>
        <end position="61"/>
    </location>
</feature>
<dbReference type="InterPro" id="IPR001387">
    <property type="entry name" value="Cro/C1-type_HTH"/>
</dbReference>
<keyword evidence="2" id="KW-0238">DNA-binding</keyword>
<evidence type="ECO:0000313" key="5">
    <source>
        <dbReference type="EMBL" id="VEE92965.1"/>
    </source>
</evidence>
<evidence type="ECO:0000259" key="4">
    <source>
        <dbReference type="PROSITE" id="PS50943"/>
    </source>
</evidence>
<dbReference type="SUPFAM" id="SSF51306">
    <property type="entry name" value="LexA/Signal peptidase"/>
    <property type="match status" value="1"/>
</dbReference>
<dbReference type="CDD" id="cd00093">
    <property type="entry name" value="HTH_XRE"/>
    <property type="match status" value="1"/>
</dbReference>
<dbReference type="CDD" id="cd06529">
    <property type="entry name" value="S24_LexA-like"/>
    <property type="match status" value="1"/>
</dbReference>